<keyword evidence="8" id="KW-0472">Membrane</keyword>
<evidence type="ECO:0000256" key="8">
    <source>
        <dbReference type="ARBA" id="ARBA00023136"/>
    </source>
</evidence>
<comment type="pathway">
    <text evidence="3">Glycan metabolism; L-arabinan degradation.</text>
</comment>
<dbReference type="GO" id="GO:0019867">
    <property type="term" value="C:outer membrane"/>
    <property type="evidence" value="ECO:0007669"/>
    <property type="project" value="InterPro"/>
</dbReference>
<keyword evidence="6" id="KW-0732">Signal</keyword>
<dbReference type="InterPro" id="IPR055235">
    <property type="entry name" value="ASD1_cat"/>
</dbReference>
<evidence type="ECO:0000256" key="2">
    <source>
        <dbReference type="ARBA" id="ARBA00004370"/>
    </source>
</evidence>
<dbReference type="Gene3D" id="2.40.160.50">
    <property type="entry name" value="membrane protein fhac: a member of the omp85/tpsb transporter family"/>
    <property type="match status" value="1"/>
</dbReference>
<name>A0A8H5FGZ2_9AGAR</name>
<dbReference type="EMBL" id="JAACJK010000058">
    <property type="protein sequence ID" value="KAF5336419.1"/>
    <property type="molecule type" value="Genomic_DNA"/>
</dbReference>
<dbReference type="SMART" id="SM00813">
    <property type="entry name" value="Alpha-L-AF_C"/>
    <property type="match status" value="1"/>
</dbReference>
<dbReference type="EC" id="3.2.1.55" evidence="5"/>
<accession>A0A8H5FGZ2</accession>
<comment type="subcellular location">
    <subcellularLocation>
        <location evidence="2">Membrane</location>
    </subcellularLocation>
</comment>
<evidence type="ECO:0000256" key="7">
    <source>
        <dbReference type="ARBA" id="ARBA00022801"/>
    </source>
</evidence>
<comment type="catalytic activity">
    <reaction evidence="1">
        <text>Hydrolysis of terminal non-reducing alpha-L-arabinofuranoside residues in alpha-L-arabinosides.</text>
        <dbReference type="EC" id="3.2.1.55"/>
    </reaction>
</comment>
<dbReference type="Gene3D" id="3.20.20.80">
    <property type="entry name" value="Glycosidases"/>
    <property type="match status" value="1"/>
</dbReference>
<evidence type="ECO:0000256" key="10">
    <source>
        <dbReference type="SAM" id="MobiDB-lite"/>
    </source>
</evidence>
<evidence type="ECO:0000313" key="13">
    <source>
        <dbReference type="Proteomes" id="UP000541558"/>
    </source>
</evidence>
<keyword evidence="9" id="KW-0325">Glycoprotein</keyword>
<evidence type="ECO:0000256" key="1">
    <source>
        <dbReference type="ARBA" id="ARBA00001462"/>
    </source>
</evidence>
<dbReference type="InterPro" id="IPR051563">
    <property type="entry name" value="Glycosyl_Hydrolase_51"/>
</dbReference>
<evidence type="ECO:0000256" key="3">
    <source>
        <dbReference type="ARBA" id="ARBA00004834"/>
    </source>
</evidence>
<dbReference type="GO" id="GO:0031222">
    <property type="term" value="P:arabinan catabolic process"/>
    <property type="evidence" value="ECO:0007669"/>
    <property type="project" value="UniProtKB-UniPathway"/>
</dbReference>
<reference evidence="12 13" key="1">
    <citation type="journal article" date="2020" name="ISME J.">
        <title>Uncovering the hidden diversity of litter-decomposition mechanisms in mushroom-forming fungi.</title>
        <authorList>
            <person name="Floudas D."/>
            <person name="Bentzer J."/>
            <person name="Ahren D."/>
            <person name="Johansson T."/>
            <person name="Persson P."/>
            <person name="Tunlid A."/>
        </authorList>
    </citation>
    <scope>NUCLEOTIDE SEQUENCE [LARGE SCALE GENOMIC DNA]</scope>
    <source>
        <strain evidence="12 13">CBS 175.51</strain>
    </source>
</reference>
<proteinExistence type="inferred from homology"/>
<keyword evidence="13" id="KW-1185">Reference proteome</keyword>
<dbReference type="OrthoDB" id="406864at2759"/>
<comment type="caution">
    <text evidence="12">The sequence shown here is derived from an EMBL/GenBank/DDBJ whole genome shotgun (WGS) entry which is preliminary data.</text>
</comment>
<dbReference type="AlphaFoldDB" id="A0A8H5FGZ2"/>
<evidence type="ECO:0000256" key="9">
    <source>
        <dbReference type="ARBA" id="ARBA00023180"/>
    </source>
</evidence>
<dbReference type="UniPathway" id="UPA00667"/>
<protein>
    <recommendedName>
        <fullName evidence="5">non-reducing end alpha-L-arabinofuranosidase</fullName>
        <ecNumber evidence="5">3.2.1.55</ecNumber>
    </recommendedName>
</protein>
<feature type="region of interest" description="Disordered" evidence="10">
    <location>
        <begin position="1"/>
        <end position="27"/>
    </location>
</feature>
<evidence type="ECO:0000256" key="4">
    <source>
        <dbReference type="ARBA" id="ARBA00007186"/>
    </source>
</evidence>
<sequence>MSEELLHPPKAPLHNSSAPRDKEPKELEKLRKWQEERMTRRLRGEYESAVMHLQEVVDGNLKTPLSIASVRIENAKNTRKSFLGSLIDPIVTSATTTSAEGPESNLESVLHTTRKVADILVKTDIFTHVDAQIERSRDPLAPHNAVDLVFRTKERGRWTVSSATELGNNEGSANASATIRNVWGGAETLTANVSLGTKTKRSFSAALNAPLTPNLNTFGNLSVYALDRDQTAFSSCYEGLRGVRATIKGRASGKATHEMGYEAVYRHIRDLAPTASITMREAAGETLKSSIFHSWIYDTRNDRIAATKGAYLKLYHEYAGLGGDASFYKTEAEGQVSRPIAAGLSFSLAARGGLLLGLNKPLLFSDRFQLGGPTSVRSFKANGLGPHDGPDSVGGDIFYSVGASLISNIPKKPDWPVKTHLWVNAGRLDNVDRSRPLADTVQDLLTKPSISAGVGLIYRFDPVRVEVNFGVPLVDINVSTYVSNLIEPAFVSTDCLQSGDGGLYAELLKNRALQLVETGTSAASLSGWQALNGAAISVVNDSTPVSSALPNALQLKVPTGGTGSTGFANIGFSGIKVTSSWKYTASFYYRFPSATNFNGNLVVGLQTTSGQVLASTTVSVTGSQTSWKQVTVGLYPTTTASNTNNLFTIQVDAASASGQAINFAMLSLFPPTFKNRPNGMRVDLAEALAQIKPGAFRFPGGNNLEGQTFERRWRWRNTVGPLVSRPGRLGDWSYTNTDGLGLLEYLYWCEDLEAEPIMGVWAGYALGGASVAEDQLDPYIQEAVDQINFVIGDPAKSAAAALRASLGRVKPFKLQYVEIGNEDWFASATYVYRWKKYVTRLQQEFPQIRFLATTRVNDPTLTPVPTDYDYHDYNVHTWFAQNVFFYDSFARNGKKYFHGEYAAISSNPNDIWGDRFLFPTAEGSVAEAAFMTGLERNSDIVFAGAYAPLIGHVSNHQWTPNLLGHDAGAIYLSTSYYVQKLFGSNRGDEFLPSTLPSQTGTAFWSIVRNRASKEIIIKVRFSTSY</sequence>
<dbReference type="InterPro" id="IPR000184">
    <property type="entry name" value="Bac_surfAg_D15"/>
</dbReference>
<comment type="similarity">
    <text evidence="4">Belongs to the glycosyl hydrolase 51 family.</text>
</comment>
<feature type="domain" description="Alpha-L-arabinofuranosidase C-terminal" evidence="11">
    <location>
        <begin position="899"/>
        <end position="1022"/>
    </location>
</feature>
<dbReference type="Pfam" id="PF01103">
    <property type="entry name" value="Omp85"/>
    <property type="match status" value="1"/>
</dbReference>
<dbReference type="GO" id="GO:0046373">
    <property type="term" value="P:L-arabinose metabolic process"/>
    <property type="evidence" value="ECO:0007669"/>
    <property type="project" value="InterPro"/>
</dbReference>
<dbReference type="Gene3D" id="2.60.120.260">
    <property type="entry name" value="Galactose-binding domain-like"/>
    <property type="match status" value="1"/>
</dbReference>
<organism evidence="12 13">
    <name type="scientific">Ephemerocybe angulata</name>
    <dbReference type="NCBI Taxonomy" id="980116"/>
    <lineage>
        <taxon>Eukaryota</taxon>
        <taxon>Fungi</taxon>
        <taxon>Dikarya</taxon>
        <taxon>Basidiomycota</taxon>
        <taxon>Agaricomycotina</taxon>
        <taxon>Agaricomycetes</taxon>
        <taxon>Agaricomycetidae</taxon>
        <taxon>Agaricales</taxon>
        <taxon>Agaricineae</taxon>
        <taxon>Psathyrellaceae</taxon>
        <taxon>Ephemerocybe</taxon>
    </lineage>
</organism>
<dbReference type="Pfam" id="PF22848">
    <property type="entry name" value="ASD1_dom"/>
    <property type="match status" value="1"/>
</dbReference>
<dbReference type="Pfam" id="PF06964">
    <property type="entry name" value="Alpha-L-AF_C"/>
    <property type="match status" value="1"/>
</dbReference>
<dbReference type="InterPro" id="IPR010720">
    <property type="entry name" value="Alpha-L-AF_C"/>
</dbReference>
<gene>
    <name evidence="12" type="ORF">D9611_006481</name>
</gene>
<dbReference type="InterPro" id="IPR017853">
    <property type="entry name" value="GH"/>
</dbReference>
<dbReference type="GO" id="GO:0046556">
    <property type="term" value="F:alpha-L-arabinofuranosidase activity"/>
    <property type="evidence" value="ECO:0007669"/>
    <property type="project" value="UniProtKB-EC"/>
</dbReference>
<dbReference type="PANTHER" id="PTHR31776">
    <property type="entry name" value="ALPHA-L-ARABINOFURANOSIDASE 1"/>
    <property type="match status" value="1"/>
</dbReference>
<dbReference type="PANTHER" id="PTHR31776:SF0">
    <property type="entry name" value="ALPHA-L-ARABINOFURANOSIDASE 1"/>
    <property type="match status" value="1"/>
</dbReference>
<evidence type="ECO:0000259" key="11">
    <source>
        <dbReference type="SMART" id="SM00813"/>
    </source>
</evidence>
<dbReference type="Proteomes" id="UP000541558">
    <property type="component" value="Unassembled WGS sequence"/>
</dbReference>
<keyword evidence="7" id="KW-0378">Hydrolase</keyword>
<dbReference type="SUPFAM" id="SSF51445">
    <property type="entry name" value="(Trans)glycosidases"/>
    <property type="match status" value="1"/>
</dbReference>
<evidence type="ECO:0000256" key="6">
    <source>
        <dbReference type="ARBA" id="ARBA00022729"/>
    </source>
</evidence>
<evidence type="ECO:0000313" key="12">
    <source>
        <dbReference type="EMBL" id="KAF5336419.1"/>
    </source>
</evidence>
<evidence type="ECO:0000256" key="5">
    <source>
        <dbReference type="ARBA" id="ARBA00012670"/>
    </source>
</evidence>